<gene>
    <name evidence="1" type="ORF">BTN50_1913</name>
</gene>
<name>A0A291BBC4_9GAMM</name>
<dbReference type="EMBL" id="CP020663">
    <property type="protein sequence ID" value="ATF10329.1"/>
    <property type="molecule type" value="Genomic_DNA"/>
</dbReference>
<organism evidence="1 2">
    <name type="scientific">Candidatus Enterovibrio altilux</name>
    <dbReference type="NCBI Taxonomy" id="1927128"/>
    <lineage>
        <taxon>Bacteria</taxon>
        <taxon>Pseudomonadati</taxon>
        <taxon>Pseudomonadota</taxon>
        <taxon>Gammaproteobacteria</taxon>
        <taxon>Vibrionales</taxon>
        <taxon>Vibrionaceae</taxon>
        <taxon>Enterovibrio</taxon>
    </lineage>
</organism>
<evidence type="ECO:0000313" key="1">
    <source>
        <dbReference type="EMBL" id="ATF10329.1"/>
    </source>
</evidence>
<dbReference type="AlphaFoldDB" id="A0A291BBC4"/>
<proteinExistence type="predicted"/>
<protein>
    <submittedName>
        <fullName evidence="1">Mobile element protein</fullName>
    </submittedName>
</protein>
<sequence>MLFKLAQKPLTCSRYSCISKQTKTVNVTLKTKNKGTI</sequence>
<dbReference type="Proteomes" id="UP000218160">
    <property type="component" value="Chromosome 2"/>
</dbReference>
<evidence type="ECO:0000313" key="2">
    <source>
        <dbReference type="Proteomes" id="UP000218160"/>
    </source>
</evidence>
<keyword evidence="2" id="KW-1185">Reference proteome</keyword>
<accession>A0A291BBC4</accession>
<reference evidence="2" key="1">
    <citation type="submission" date="2017-04" db="EMBL/GenBank/DDBJ databases">
        <title>Genome evolution of the luminous symbionts of deep sea anglerfish.</title>
        <authorList>
            <person name="Hendry T.A."/>
        </authorList>
    </citation>
    <scope>NUCLEOTIDE SEQUENCE [LARGE SCALE GENOMIC DNA]</scope>
</reference>
<dbReference type="KEGG" id="elux:BTN50_1913"/>